<accession>A0A9P0H7G4</accession>
<sequence length="71" mass="7590">MQMPRLRAEELIDSLRCGSELEIASGPPAVVKPPSSPVGTLSRQWELPLPHCPSTLCRGILIGKGSPSLID</sequence>
<proteinExistence type="predicted"/>
<evidence type="ECO:0000313" key="1">
    <source>
        <dbReference type="EMBL" id="CAH1396813.1"/>
    </source>
</evidence>
<dbReference type="Proteomes" id="UP001152798">
    <property type="component" value="Chromosome 3"/>
</dbReference>
<organism evidence="1 2">
    <name type="scientific">Nezara viridula</name>
    <name type="common">Southern green stink bug</name>
    <name type="synonym">Cimex viridulus</name>
    <dbReference type="NCBI Taxonomy" id="85310"/>
    <lineage>
        <taxon>Eukaryota</taxon>
        <taxon>Metazoa</taxon>
        <taxon>Ecdysozoa</taxon>
        <taxon>Arthropoda</taxon>
        <taxon>Hexapoda</taxon>
        <taxon>Insecta</taxon>
        <taxon>Pterygota</taxon>
        <taxon>Neoptera</taxon>
        <taxon>Paraneoptera</taxon>
        <taxon>Hemiptera</taxon>
        <taxon>Heteroptera</taxon>
        <taxon>Panheteroptera</taxon>
        <taxon>Pentatomomorpha</taxon>
        <taxon>Pentatomoidea</taxon>
        <taxon>Pentatomidae</taxon>
        <taxon>Pentatominae</taxon>
        <taxon>Nezara</taxon>
    </lineage>
</organism>
<dbReference type="AlphaFoldDB" id="A0A9P0H7G4"/>
<evidence type="ECO:0000313" key="2">
    <source>
        <dbReference type="Proteomes" id="UP001152798"/>
    </source>
</evidence>
<keyword evidence="2" id="KW-1185">Reference proteome</keyword>
<protein>
    <submittedName>
        <fullName evidence="1">Uncharacterized protein</fullName>
    </submittedName>
</protein>
<dbReference type="EMBL" id="OV725079">
    <property type="protein sequence ID" value="CAH1396813.1"/>
    <property type="molecule type" value="Genomic_DNA"/>
</dbReference>
<reference evidence="1" key="1">
    <citation type="submission" date="2022-01" db="EMBL/GenBank/DDBJ databases">
        <authorList>
            <person name="King R."/>
        </authorList>
    </citation>
    <scope>NUCLEOTIDE SEQUENCE</scope>
</reference>
<gene>
    <name evidence="1" type="ORF">NEZAVI_LOCUS6791</name>
</gene>
<name>A0A9P0H7G4_NEZVI</name>